<comment type="caution">
    <text evidence="1">The sequence shown here is derived from an EMBL/GenBank/DDBJ whole genome shotgun (WGS) entry which is preliminary data.</text>
</comment>
<sequence length="276" mass="33689">MSDIYEVLETIKERHEREKHEEGKEESQIDPSCPICYKVKEGSEPEWFKEFWKIFRKVILATMNYNKNTIRKLEEYIVLTRKDKDDKYILNRKKRKRVKELEKVNRKGEELLDVIVVSIKYRDEPNYKKIGIISVIKMICEHYIFDKEDNLLVEEKKIEGILGNEELLKYKYIIEDDELDRRFVVLEEWLEKEKIVIIEFITQHTMRYFKEILHMEKSILNEENRDTVKNFQKNIKYQWWDKNKYPEPWVNDDLTDKIIGKIVETKGFVEEYSDES</sequence>
<evidence type="ECO:0000313" key="2">
    <source>
        <dbReference type="Proteomes" id="UP000234323"/>
    </source>
</evidence>
<dbReference type="Proteomes" id="UP000234323">
    <property type="component" value="Unassembled WGS sequence"/>
</dbReference>
<protein>
    <submittedName>
        <fullName evidence="1">Uncharacterized protein</fullName>
    </submittedName>
</protein>
<name>A0A2I1HV55_9GLOM</name>
<reference evidence="1 2" key="1">
    <citation type="submission" date="2015-10" db="EMBL/GenBank/DDBJ databases">
        <title>Genome analyses suggest a sexual origin of heterokaryosis in a supposedly ancient asexual fungus.</title>
        <authorList>
            <person name="Ropars J."/>
            <person name="Sedzielewska K."/>
            <person name="Noel J."/>
            <person name="Charron P."/>
            <person name="Farinelli L."/>
            <person name="Marton T."/>
            <person name="Kruger M."/>
            <person name="Pelin A."/>
            <person name="Brachmann A."/>
            <person name="Corradi N."/>
        </authorList>
    </citation>
    <scope>NUCLEOTIDE SEQUENCE [LARGE SCALE GENOMIC DNA]</scope>
    <source>
        <strain evidence="1 2">A4</strain>
    </source>
</reference>
<evidence type="ECO:0000313" key="1">
    <source>
        <dbReference type="EMBL" id="PKY62760.1"/>
    </source>
</evidence>
<dbReference type="EMBL" id="LLXI01007915">
    <property type="protein sequence ID" value="PKY62760.1"/>
    <property type="molecule type" value="Genomic_DNA"/>
</dbReference>
<dbReference type="AlphaFoldDB" id="A0A2I1HV55"/>
<accession>A0A2I1HV55</accession>
<gene>
    <name evidence="1" type="ORF">RhiirA4_489820</name>
</gene>
<organism evidence="1 2">
    <name type="scientific">Rhizophagus irregularis</name>
    <dbReference type="NCBI Taxonomy" id="588596"/>
    <lineage>
        <taxon>Eukaryota</taxon>
        <taxon>Fungi</taxon>
        <taxon>Fungi incertae sedis</taxon>
        <taxon>Mucoromycota</taxon>
        <taxon>Glomeromycotina</taxon>
        <taxon>Glomeromycetes</taxon>
        <taxon>Glomerales</taxon>
        <taxon>Glomeraceae</taxon>
        <taxon>Rhizophagus</taxon>
    </lineage>
</organism>
<keyword evidence="2" id="KW-1185">Reference proteome</keyword>
<dbReference type="VEuPathDB" id="FungiDB:FUN_010954"/>
<proteinExistence type="predicted"/>